<dbReference type="EMBL" id="FRBW01000001">
    <property type="protein sequence ID" value="SHL48836.1"/>
    <property type="molecule type" value="Genomic_DNA"/>
</dbReference>
<organism evidence="3 4">
    <name type="scientific">Roseibium suaedae</name>
    <dbReference type="NCBI Taxonomy" id="735517"/>
    <lineage>
        <taxon>Bacteria</taxon>
        <taxon>Pseudomonadati</taxon>
        <taxon>Pseudomonadota</taxon>
        <taxon>Alphaproteobacteria</taxon>
        <taxon>Hyphomicrobiales</taxon>
        <taxon>Stappiaceae</taxon>
        <taxon>Roseibium</taxon>
    </lineage>
</organism>
<dbReference type="PANTHER" id="PTHR36920:SF1">
    <property type="entry name" value="OUTER MEMBRANE PROTEIN W"/>
    <property type="match status" value="1"/>
</dbReference>
<dbReference type="Proteomes" id="UP000186002">
    <property type="component" value="Unassembled WGS sequence"/>
</dbReference>
<dbReference type="OrthoDB" id="9807574at2"/>
<dbReference type="RefSeq" id="WP_073008866.1">
    <property type="nucleotide sequence ID" value="NZ_FRBW01000001.1"/>
</dbReference>
<name>A0A1M7B1R4_9HYPH</name>
<dbReference type="Gene3D" id="2.40.160.20">
    <property type="match status" value="1"/>
</dbReference>
<feature type="chain" id="PRO_5009923949" evidence="2">
    <location>
        <begin position="27"/>
        <end position="228"/>
    </location>
</feature>
<gene>
    <name evidence="3" type="ORF">SAMN05444272_0702</name>
</gene>
<dbReference type="Pfam" id="PF03922">
    <property type="entry name" value="OmpW"/>
    <property type="match status" value="1"/>
</dbReference>
<evidence type="ECO:0000313" key="3">
    <source>
        <dbReference type="EMBL" id="SHL48836.1"/>
    </source>
</evidence>
<dbReference type="GO" id="GO:0019867">
    <property type="term" value="C:outer membrane"/>
    <property type="evidence" value="ECO:0007669"/>
    <property type="project" value="InterPro"/>
</dbReference>
<dbReference type="GO" id="GO:0055085">
    <property type="term" value="P:transmembrane transport"/>
    <property type="evidence" value="ECO:0007669"/>
    <property type="project" value="TreeGrafter"/>
</dbReference>
<keyword evidence="2" id="KW-0732">Signal</keyword>
<feature type="signal peptide" evidence="2">
    <location>
        <begin position="1"/>
        <end position="26"/>
    </location>
</feature>
<keyword evidence="4" id="KW-1185">Reference proteome</keyword>
<dbReference type="AlphaFoldDB" id="A0A1M7B1R4"/>
<sequence length="228" mass="24521">MNRKRAGLLGLLASVGMGALVCQAAAADLPVAQDASDVTVFKQLSPWQIRVRALGVITQDDGSVDGVAGSDLSFSDTVIPELDITYFFTDNIAAELILGTTYAKVYGEGSISGLNQIGKTWVLPPTLTLQYHFTNFGAFKPYVGAGVNYTIFYSQSADSADKLHVKNAFGAAVQAGFDYMIDDHWGVNLDVKKIFMEPDFDVTVAGTKMSGKAELNPWLIGAGITYRF</sequence>
<evidence type="ECO:0000313" key="4">
    <source>
        <dbReference type="Proteomes" id="UP000186002"/>
    </source>
</evidence>
<dbReference type="SUPFAM" id="SSF56925">
    <property type="entry name" value="OMPA-like"/>
    <property type="match status" value="1"/>
</dbReference>
<proteinExistence type="inferred from homology"/>
<protein>
    <submittedName>
        <fullName evidence="3">Outer membrane protein</fullName>
    </submittedName>
</protein>
<dbReference type="PANTHER" id="PTHR36920">
    <property type="match status" value="1"/>
</dbReference>
<dbReference type="InterPro" id="IPR005618">
    <property type="entry name" value="OMPW"/>
</dbReference>
<evidence type="ECO:0000256" key="1">
    <source>
        <dbReference type="ARBA" id="ARBA00009330"/>
    </source>
</evidence>
<accession>A0A1M7B1R4</accession>
<dbReference type="InterPro" id="IPR011250">
    <property type="entry name" value="OMP/PagP_B-barrel"/>
</dbReference>
<reference evidence="3 4" key="1">
    <citation type="submission" date="2016-11" db="EMBL/GenBank/DDBJ databases">
        <authorList>
            <person name="Jaros S."/>
            <person name="Januszkiewicz K."/>
            <person name="Wedrychowicz H."/>
        </authorList>
    </citation>
    <scope>NUCLEOTIDE SEQUENCE [LARGE SCALE GENOMIC DNA]</scope>
    <source>
        <strain evidence="3 4">DSM 22153</strain>
    </source>
</reference>
<evidence type="ECO:0000256" key="2">
    <source>
        <dbReference type="SAM" id="SignalP"/>
    </source>
</evidence>
<dbReference type="STRING" id="735517.SAMN05444272_0702"/>
<comment type="similarity">
    <text evidence="1">Belongs to the OmpW/AlkL family.</text>
</comment>